<organism evidence="2">
    <name type="scientific">uncultured Solirubrobacteraceae bacterium</name>
    <dbReference type="NCBI Taxonomy" id="1162706"/>
    <lineage>
        <taxon>Bacteria</taxon>
        <taxon>Bacillati</taxon>
        <taxon>Actinomycetota</taxon>
        <taxon>Thermoleophilia</taxon>
        <taxon>Solirubrobacterales</taxon>
        <taxon>Solirubrobacteraceae</taxon>
        <taxon>environmental samples</taxon>
    </lineage>
</organism>
<dbReference type="InterPro" id="IPR036249">
    <property type="entry name" value="Thioredoxin-like_sf"/>
</dbReference>
<evidence type="ECO:0000313" key="2">
    <source>
        <dbReference type="EMBL" id="CAA9514065.1"/>
    </source>
</evidence>
<reference evidence="2" key="1">
    <citation type="submission" date="2020-02" db="EMBL/GenBank/DDBJ databases">
        <authorList>
            <person name="Meier V. D."/>
        </authorList>
    </citation>
    <scope>NUCLEOTIDE SEQUENCE</scope>
    <source>
        <strain evidence="2">AVDCRST_MAG30</strain>
    </source>
</reference>
<proteinExistence type="predicted"/>
<name>A0A6J4T5Y7_9ACTN</name>
<dbReference type="GO" id="GO:0016491">
    <property type="term" value="F:oxidoreductase activity"/>
    <property type="evidence" value="ECO:0007669"/>
    <property type="project" value="InterPro"/>
</dbReference>
<dbReference type="InterPro" id="IPR001853">
    <property type="entry name" value="DSBA-like_thioredoxin_dom"/>
</dbReference>
<sequence>MTTVRIRHFSDPGCPFAFSAEPRLRRLEWLYGDQLAWESVMVVLSERPEDYIEKGFTPEMQAAGMRKLADAHGMPIDWRQRERMPATLAACRDIVATRLHAPEAEAAILRRVRVLGMAGGLLDDPELLRRAAQEAGLDPAAVEGWRDDPAVEAALEADKGAARSPAPGALALDHKLAPAGDGRRYTCPSLELSVDGDLVAVPGFQPTEAYELAIAHLAPGLDRRADPESVSEVLAWAGFPLATAEVAAVCDAPIADVRAELARGATFEPVGGDGYWSLSAA</sequence>
<evidence type="ECO:0000259" key="1">
    <source>
        <dbReference type="Pfam" id="PF01323"/>
    </source>
</evidence>
<gene>
    <name evidence="2" type="ORF">AVDCRST_MAG30-2652</name>
</gene>
<dbReference type="SUPFAM" id="SSF52833">
    <property type="entry name" value="Thioredoxin-like"/>
    <property type="match status" value="1"/>
</dbReference>
<dbReference type="Pfam" id="PF01323">
    <property type="entry name" value="DSBA"/>
    <property type="match status" value="1"/>
</dbReference>
<dbReference type="AlphaFoldDB" id="A0A6J4T5Y7"/>
<protein>
    <recommendedName>
        <fullName evidence="1">DSBA-like thioredoxin domain-containing protein</fullName>
    </recommendedName>
</protein>
<accession>A0A6J4T5Y7</accession>
<dbReference type="EMBL" id="CADCVS010000344">
    <property type="protein sequence ID" value="CAA9514065.1"/>
    <property type="molecule type" value="Genomic_DNA"/>
</dbReference>
<feature type="domain" description="DSBA-like thioredoxin" evidence="1">
    <location>
        <begin position="6"/>
        <end position="164"/>
    </location>
</feature>
<dbReference type="Gene3D" id="3.40.30.10">
    <property type="entry name" value="Glutaredoxin"/>
    <property type="match status" value="1"/>
</dbReference>